<evidence type="ECO:0000256" key="4">
    <source>
        <dbReference type="ARBA" id="ARBA00023125"/>
    </source>
</evidence>
<evidence type="ECO:0000313" key="9">
    <source>
        <dbReference type="EMBL" id="KAH6599618.1"/>
    </source>
</evidence>
<keyword evidence="5" id="KW-0804">Transcription</keyword>
<feature type="compositionally biased region" description="Low complexity" evidence="7">
    <location>
        <begin position="28"/>
        <end position="48"/>
    </location>
</feature>
<comment type="caution">
    <text evidence="9">The sequence shown here is derived from an EMBL/GenBank/DDBJ whole genome shotgun (WGS) entry which is preliminary data.</text>
</comment>
<reference evidence="9 10" key="1">
    <citation type="submission" date="2021-02" db="EMBL/GenBank/DDBJ databases">
        <title>Variation within the Batrachochytrium salamandrivorans European outbreak.</title>
        <authorList>
            <person name="Kelly M."/>
            <person name="Pasmans F."/>
            <person name="Shea T.P."/>
            <person name="Munoz J.F."/>
            <person name="Carranza S."/>
            <person name="Cuomo C.A."/>
            <person name="Martel A."/>
        </authorList>
    </citation>
    <scope>NUCLEOTIDE SEQUENCE [LARGE SCALE GENOMIC DNA]</scope>
    <source>
        <strain evidence="9 10">AMFP18/2</strain>
    </source>
</reference>
<evidence type="ECO:0000313" key="10">
    <source>
        <dbReference type="Proteomes" id="UP001648503"/>
    </source>
</evidence>
<evidence type="ECO:0000256" key="7">
    <source>
        <dbReference type="SAM" id="MobiDB-lite"/>
    </source>
</evidence>
<feature type="domain" description="Transcriptional coactivator p15 (PC4) C-terminal" evidence="8">
    <location>
        <begin position="85"/>
        <end position="130"/>
    </location>
</feature>
<dbReference type="SUPFAM" id="SSF54447">
    <property type="entry name" value="ssDNA-binding transcriptional regulator domain"/>
    <property type="match status" value="1"/>
</dbReference>
<evidence type="ECO:0000256" key="5">
    <source>
        <dbReference type="ARBA" id="ARBA00023163"/>
    </source>
</evidence>
<dbReference type="EMBL" id="JAFCIX010000063">
    <property type="protein sequence ID" value="KAH6599618.1"/>
    <property type="molecule type" value="Genomic_DNA"/>
</dbReference>
<keyword evidence="3" id="KW-0805">Transcription regulation</keyword>
<keyword evidence="10" id="KW-1185">Reference proteome</keyword>
<organism evidence="9 10">
    <name type="scientific">Batrachochytrium salamandrivorans</name>
    <dbReference type="NCBI Taxonomy" id="1357716"/>
    <lineage>
        <taxon>Eukaryota</taxon>
        <taxon>Fungi</taxon>
        <taxon>Fungi incertae sedis</taxon>
        <taxon>Chytridiomycota</taxon>
        <taxon>Chytridiomycota incertae sedis</taxon>
        <taxon>Chytridiomycetes</taxon>
        <taxon>Rhizophydiales</taxon>
        <taxon>Rhizophydiales incertae sedis</taxon>
        <taxon>Batrachochytrium</taxon>
    </lineage>
</organism>
<dbReference type="Gene3D" id="2.30.31.10">
    <property type="entry name" value="Transcriptional Coactivator Pc4, Chain A"/>
    <property type="match status" value="1"/>
</dbReference>
<gene>
    <name evidence="9" type="ORF">BASA50_002960</name>
</gene>
<keyword evidence="6" id="KW-0539">Nucleus</keyword>
<evidence type="ECO:0000256" key="1">
    <source>
        <dbReference type="ARBA" id="ARBA00004123"/>
    </source>
</evidence>
<dbReference type="InterPro" id="IPR009044">
    <property type="entry name" value="ssDNA-bd_transcriptional_reg"/>
</dbReference>
<dbReference type="PANTHER" id="PTHR13215">
    <property type="entry name" value="RNA POLYMERASE II TRANSCRIPTIONAL COACTIVATOR"/>
    <property type="match status" value="1"/>
</dbReference>
<keyword evidence="4" id="KW-0238">DNA-binding</keyword>
<dbReference type="InterPro" id="IPR003173">
    <property type="entry name" value="PC4_C"/>
</dbReference>
<feature type="region of interest" description="Disordered" evidence="7">
    <location>
        <begin position="1"/>
        <end position="74"/>
    </location>
</feature>
<evidence type="ECO:0000256" key="2">
    <source>
        <dbReference type="ARBA" id="ARBA00009001"/>
    </source>
</evidence>
<comment type="similarity">
    <text evidence="2">Belongs to the transcriptional coactivator PC4 family.</text>
</comment>
<accession>A0ABQ8FK22</accession>
<sequence>MPPKRQITHDDPPADATVKAENRDHGADTTTIGDAATTNETTASTASSRAKKTKTAAAKSTAKDPNAGSSTINSKGELTLNVCPKKKLTVSKWNDMVLVGIREYYTADGEEKPSKKGISFSPEAWRVIRDNADLIDTAIGKLG</sequence>
<evidence type="ECO:0000256" key="6">
    <source>
        <dbReference type="ARBA" id="ARBA00023242"/>
    </source>
</evidence>
<dbReference type="InterPro" id="IPR045125">
    <property type="entry name" value="Sub1/Tcp4-like"/>
</dbReference>
<evidence type="ECO:0000259" key="8">
    <source>
        <dbReference type="Pfam" id="PF02229"/>
    </source>
</evidence>
<dbReference type="Proteomes" id="UP001648503">
    <property type="component" value="Unassembled WGS sequence"/>
</dbReference>
<protein>
    <recommendedName>
        <fullName evidence="8">Transcriptional coactivator p15 (PC4) C-terminal domain-containing protein</fullName>
    </recommendedName>
</protein>
<feature type="compositionally biased region" description="Basic and acidic residues" evidence="7">
    <location>
        <begin position="7"/>
        <end position="27"/>
    </location>
</feature>
<evidence type="ECO:0000256" key="3">
    <source>
        <dbReference type="ARBA" id="ARBA00023015"/>
    </source>
</evidence>
<proteinExistence type="inferred from homology"/>
<dbReference type="Pfam" id="PF02229">
    <property type="entry name" value="PC4"/>
    <property type="match status" value="1"/>
</dbReference>
<comment type="subcellular location">
    <subcellularLocation>
        <location evidence="1">Nucleus</location>
    </subcellularLocation>
</comment>
<name>A0ABQ8FK22_9FUNG</name>